<dbReference type="InterPro" id="IPR050438">
    <property type="entry name" value="LMW_PTPase"/>
</dbReference>
<sequence>MSDSESSKRPGLRRADLRRLREALTRGQTDVPGTVSPAPAAAVPPATAARPTPPIAPGGDGGTIMTVCTGNICRSPMGEVLLRSALADLGVRVHSAGTHALVDEGMTEQALQLAIGHGADPAASGDHRARLLTGPLLAETDLVLTMAREHRSHVVQMRPALLHRTFTLREFARLAATLTDDEVRAAVVPAGTDAGARLHALARLIGSQRGMMPADPDNDDVIDPYRRSQKTYDLSASQLVPAVGEAARVIRAALSPGR</sequence>
<dbReference type="Pfam" id="PF01451">
    <property type="entry name" value="LMWPc"/>
    <property type="match status" value="1"/>
</dbReference>
<evidence type="ECO:0000256" key="2">
    <source>
        <dbReference type="ARBA" id="ARBA00022801"/>
    </source>
</evidence>
<feature type="region of interest" description="Disordered" evidence="4">
    <location>
        <begin position="1"/>
        <end position="58"/>
    </location>
</feature>
<comment type="caution">
    <text evidence="6">The sequence shown here is derived from an EMBL/GenBank/DDBJ whole genome shotgun (WGS) entry which is preliminary data.</text>
</comment>
<dbReference type="InterPro" id="IPR023485">
    <property type="entry name" value="Ptyr_pPase"/>
</dbReference>
<keyword evidence="2" id="KW-0378">Hydrolase</keyword>
<organism evidence="6 7">
    <name type="scientific">Microbacterium commune</name>
    <dbReference type="NCBI Taxonomy" id="2762219"/>
    <lineage>
        <taxon>Bacteria</taxon>
        <taxon>Bacillati</taxon>
        <taxon>Actinomycetota</taxon>
        <taxon>Actinomycetes</taxon>
        <taxon>Micrococcales</taxon>
        <taxon>Microbacteriaceae</taxon>
        <taxon>Microbacterium</taxon>
    </lineage>
</organism>
<name>A0ABR8W2S6_9MICO</name>
<dbReference type="PANTHER" id="PTHR11717">
    <property type="entry name" value="LOW MOLECULAR WEIGHT PROTEIN TYROSINE PHOSPHATASE"/>
    <property type="match status" value="1"/>
</dbReference>
<gene>
    <name evidence="6" type="ORF">H9633_03170</name>
</gene>
<dbReference type="SMART" id="SM00226">
    <property type="entry name" value="LMWPc"/>
    <property type="match status" value="1"/>
</dbReference>
<dbReference type="SUPFAM" id="SSF52788">
    <property type="entry name" value="Phosphotyrosine protein phosphatases I"/>
    <property type="match status" value="1"/>
</dbReference>
<dbReference type="Gene3D" id="3.40.50.2300">
    <property type="match status" value="1"/>
</dbReference>
<protein>
    <submittedName>
        <fullName evidence="6">Low molecular weight phosphatase family protein</fullName>
    </submittedName>
</protein>
<proteinExistence type="inferred from homology"/>
<evidence type="ECO:0000256" key="4">
    <source>
        <dbReference type="SAM" id="MobiDB-lite"/>
    </source>
</evidence>
<feature type="domain" description="Phosphotyrosine protein phosphatase I" evidence="5">
    <location>
        <begin position="62"/>
        <end position="249"/>
    </location>
</feature>
<feature type="compositionally biased region" description="Basic and acidic residues" evidence="4">
    <location>
        <begin position="1"/>
        <end position="24"/>
    </location>
</feature>
<evidence type="ECO:0000256" key="3">
    <source>
        <dbReference type="ARBA" id="ARBA00022912"/>
    </source>
</evidence>
<feature type="compositionally biased region" description="Low complexity" evidence="4">
    <location>
        <begin position="31"/>
        <end position="50"/>
    </location>
</feature>
<accession>A0ABR8W2S6</accession>
<dbReference type="RefSeq" id="WP_191712061.1">
    <property type="nucleotide sequence ID" value="NZ_JACSPX010000001.1"/>
</dbReference>
<keyword evidence="3" id="KW-0904">Protein phosphatase</keyword>
<evidence type="ECO:0000313" key="6">
    <source>
        <dbReference type="EMBL" id="MBD8011302.1"/>
    </source>
</evidence>
<dbReference type="InterPro" id="IPR017867">
    <property type="entry name" value="Tyr_phospatase_low_mol_wt"/>
</dbReference>
<dbReference type="PANTHER" id="PTHR11717:SF31">
    <property type="entry name" value="LOW MOLECULAR WEIGHT PROTEIN-TYROSINE-PHOSPHATASE ETP-RELATED"/>
    <property type="match status" value="1"/>
</dbReference>
<dbReference type="EMBL" id="JACSPX010000001">
    <property type="protein sequence ID" value="MBD8011302.1"/>
    <property type="molecule type" value="Genomic_DNA"/>
</dbReference>
<dbReference type="Proteomes" id="UP000611521">
    <property type="component" value="Unassembled WGS sequence"/>
</dbReference>
<evidence type="ECO:0000259" key="5">
    <source>
        <dbReference type="SMART" id="SM00226"/>
    </source>
</evidence>
<evidence type="ECO:0000256" key="1">
    <source>
        <dbReference type="ARBA" id="ARBA00011063"/>
    </source>
</evidence>
<evidence type="ECO:0000313" key="7">
    <source>
        <dbReference type="Proteomes" id="UP000611521"/>
    </source>
</evidence>
<dbReference type="InterPro" id="IPR036196">
    <property type="entry name" value="Ptyr_pPase_sf"/>
</dbReference>
<comment type="similarity">
    <text evidence="1">Belongs to the low molecular weight phosphotyrosine protein phosphatase family.</text>
</comment>
<reference evidence="6 7" key="1">
    <citation type="submission" date="2020-08" db="EMBL/GenBank/DDBJ databases">
        <title>A Genomic Blueprint of the Chicken Gut Microbiome.</title>
        <authorList>
            <person name="Gilroy R."/>
            <person name="Ravi A."/>
            <person name="Getino M."/>
            <person name="Pursley I."/>
            <person name="Horton D.L."/>
            <person name="Alikhan N.-F."/>
            <person name="Baker D."/>
            <person name="Gharbi K."/>
            <person name="Hall N."/>
            <person name="Watson M."/>
            <person name="Adriaenssens E.M."/>
            <person name="Foster-Nyarko E."/>
            <person name="Jarju S."/>
            <person name="Secka A."/>
            <person name="Antonio M."/>
            <person name="Oren A."/>
            <person name="Chaudhuri R."/>
            <person name="La Ragione R.M."/>
            <person name="Hildebrand F."/>
            <person name="Pallen M.J."/>
        </authorList>
    </citation>
    <scope>NUCLEOTIDE SEQUENCE [LARGE SCALE GENOMIC DNA]</scope>
    <source>
        <strain evidence="6 7">Re1</strain>
    </source>
</reference>
<dbReference type="PRINTS" id="PR00719">
    <property type="entry name" value="LMWPTPASE"/>
</dbReference>
<keyword evidence="7" id="KW-1185">Reference proteome</keyword>